<keyword evidence="2" id="KW-0238">DNA-binding</keyword>
<evidence type="ECO:0000256" key="3">
    <source>
        <dbReference type="ARBA" id="ARBA00023159"/>
    </source>
</evidence>
<evidence type="ECO:0000313" key="8">
    <source>
        <dbReference type="Proteomes" id="UP000525652"/>
    </source>
</evidence>
<dbReference type="InterPro" id="IPR050204">
    <property type="entry name" value="AraC_XylS_family_regulators"/>
</dbReference>
<dbReference type="InterPro" id="IPR009057">
    <property type="entry name" value="Homeodomain-like_sf"/>
</dbReference>
<accession>A0A7X1B1P4</accession>
<evidence type="ECO:0000256" key="4">
    <source>
        <dbReference type="ARBA" id="ARBA00023163"/>
    </source>
</evidence>
<feature type="compositionally biased region" description="Basic and acidic residues" evidence="5">
    <location>
        <begin position="288"/>
        <end position="298"/>
    </location>
</feature>
<name>A0A7X1B1P4_9BACT</name>
<evidence type="ECO:0000256" key="1">
    <source>
        <dbReference type="ARBA" id="ARBA00023015"/>
    </source>
</evidence>
<dbReference type="EMBL" id="JACHVA010000102">
    <property type="protein sequence ID" value="MBC2602893.1"/>
    <property type="molecule type" value="Genomic_DNA"/>
</dbReference>
<proteinExistence type="predicted"/>
<dbReference type="AlphaFoldDB" id="A0A7X1B1P4"/>
<keyword evidence="3" id="KW-0010">Activator</keyword>
<dbReference type="GO" id="GO:0043565">
    <property type="term" value="F:sequence-specific DNA binding"/>
    <property type="evidence" value="ECO:0007669"/>
    <property type="project" value="InterPro"/>
</dbReference>
<evidence type="ECO:0000256" key="5">
    <source>
        <dbReference type="SAM" id="MobiDB-lite"/>
    </source>
</evidence>
<dbReference type="SUPFAM" id="SSF46689">
    <property type="entry name" value="Homeodomain-like"/>
    <property type="match status" value="2"/>
</dbReference>
<feature type="domain" description="HTH araC/xylS-type" evidence="6">
    <location>
        <begin position="184"/>
        <end position="282"/>
    </location>
</feature>
<feature type="region of interest" description="Disordered" evidence="5">
    <location>
        <begin position="276"/>
        <end position="298"/>
    </location>
</feature>
<evidence type="ECO:0000313" key="7">
    <source>
        <dbReference type="EMBL" id="MBC2602893.1"/>
    </source>
</evidence>
<sequence length="298" mass="34191">MNLDTFPRSIQEPDNLYRGLDAPYRPRTRNLIVFLRNRDKSLQQNNFSNQSHHRHVLMLSIETAGSVIVDSTELSLKPGQGLLVRPFQFHHYINLEKTRLCWLFITFDLGAGGTQLPGLDYRVLNPKPTTLQLWSDIANTWTSPDSARRATALPMLDLLLMQLVQENQIRPISTPTSGKSSWITQVEQLLIQSIHNNGSVEQIAEQLNLSGRRLRTLFQEQTGVSLRRYRANYQVHRAMELMNGSSDNLSQIAERCGFHSLSVFTRFIRRETGLTPRELKRSLTPHSPESHQPKKVEN</sequence>
<evidence type="ECO:0000259" key="6">
    <source>
        <dbReference type="PROSITE" id="PS01124"/>
    </source>
</evidence>
<dbReference type="InterPro" id="IPR018062">
    <property type="entry name" value="HTH_AraC-typ_CS"/>
</dbReference>
<reference evidence="7 8" key="1">
    <citation type="submission" date="2020-07" db="EMBL/GenBank/DDBJ databases">
        <authorList>
            <person name="Feng X."/>
        </authorList>
    </citation>
    <scope>NUCLEOTIDE SEQUENCE [LARGE SCALE GENOMIC DNA]</scope>
    <source>
        <strain evidence="7 8">JCM14086</strain>
    </source>
</reference>
<dbReference type="GO" id="GO:0003700">
    <property type="term" value="F:DNA-binding transcription factor activity"/>
    <property type="evidence" value="ECO:0007669"/>
    <property type="project" value="InterPro"/>
</dbReference>
<dbReference type="SMART" id="SM00342">
    <property type="entry name" value="HTH_ARAC"/>
    <property type="match status" value="1"/>
</dbReference>
<keyword evidence="4" id="KW-0804">Transcription</keyword>
<dbReference type="SUPFAM" id="SSF51215">
    <property type="entry name" value="Regulatory protein AraC"/>
    <property type="match status" value="1"/>
</dbReference>
<dbReference type="InterPro" id="IPR037923">
    <property type="entry name" value="HTH-like"/>
</dbReference>
<organism evidence="7 8">
    <name type="scientific">Puniceicoccus vermicola</name>
    <dbReference type="NCBI Taxonomy" id="388746"/>
    <lineage>
        <taxon>Bacteria</taxon>
        <taxon>Pseudomonadati</taxon>
        <taxon>Verrucomicrobiota</taxon>
        <taxon>Opitutia</taxon>
        <taxon>Puniceicoccales</taxon>
        <taxon>Puniceicoccaceae</taxon>
        <taxon>Puniceicoccus</taxon>
    </lineage>
</organism>
<dbReference type="Pfam" id="PF12833">
    <property type="entry name" value="HTH_18"/>
    <property type="match status" value="1"/>
</dbReference>
<dbReference type="InterPro" id="IPR018060">
    <property type="entry name" value="HTH_AraC"/>
</dbReference>
<dbReference type="Proteomes" id="UP000525652">
    <property type="component" value="Unassembled WGS sequence"/>
</dbReference>
<dbReference type="PANTHER" id="PTHR46796">
    <property type="entry name" value="HTH-TYPE TRANSCRIPTIONAL ACTIVATOR RHAS-RELATED"/>
    <property type="match status" value="1"/>
</dbReference>
<dbReference type="Gene3D" id="1.10.10.60">
    <property type="entry name" value="Homeodomain-like"/>
    <property type="match status" value="1"/>
</dbReference>
<comment type="caution">
    <text evidence="7">The sequence shown here is derived from an EMBL/GenBank/DDBJ whole genome shotgun (WGS) entry which is preliminary data.</text>
</comment>
<dbReference type="PROSITE" id="PS01124">
    <property type="entry name" value="HTH_ARAC_FAMILY_2"/>
    <property type="match status" value="1"/>
</dbReference>
<dbReference type="RefSeq" id="WP_185693559.1">
    <property type="nucleotide sequence ID" value="NZ_JACHVA010000102.1"/>
</dbReference>
<evidence type="ECO:0000256" key="2">
    <source>
        <dbReference type="ARBA" id="ARBA00023125"/>
    </source>
</evidence>
<dbReference type="PROSITE" id="PS00041">
    <property type="entry name" value="HTH_ARAC_FAMILY_1"/>
    <property type="match status" value="2"/>
</dbReference>
<gene>
    <name evidence="7" type="ORF">H5P30_14005</name>
</gene>
<keyword evidence="1" id="KW-0805">Transcription regulation</keyword>
<keyword evidence="8" id="KW-1185">Reference proteome</keyword>
<protein>
    <submittedName>
        <fullName evidence="7">Helix-turn-helix transcriptional regulator</fullName>
    </submittedName>
</protein>